<dbReference type="EMBL" id="CAFAAL010000051">
    <property type="protein sequence ID" value="CAB4802485.1"/>
    <property type="molecule type" value="Genomic_DNA"/>
</dbReference>
<feature type="domain" description="AMP-binding enzyme C-terminal" evidence="4">
    <location>
        <begin position="301"/>
        <end position="376"/>
    </location>
</feature>
<dbReference type="Pfam" id="PF00501">
    <property type="entry name" value="AMP-binding"/>
    <property type="match status" value="1"/>
</dbReference>
<feature type="domain" description="AMP-dependent synthetase/ligase" evidence="3">
    <location>
        <begin position="32"/>
        <end position="250"/>
    </location>
</feature>
<evidence type="ECO:0000256" key="2">
    <source>
        <dbReference type="ARBA" id="ARBA00022598"/>
    </source>
</evidence>
<dbReference type="AlphaFoldDB" id="A0A6J6Y236"/>
<dbReference type="PANTHER" id="PTHR24096:SF267">
    <property type="entry name" value="MALONATE--COA LIGASE ACSF3, MITOCHONDRIAL"/>
    <property type="match status" value="1"/>
</dbReference>
<dbReference type="PROSITE" id="PS00455">
    <property type="entry name" value="AMP_BINDING"/>
    <property type="match status" value="1"/>
</dbReference>
<sequence>MISGDVDNDSCSWDEFIALGSTIPLANLTSRELQVQPSDLCDIIFTSGTTGKPKGVMSRHDQTIRVFLEWSEIVGLNEADRYLIVNPFFHTFGYKAGFLACLLRGATMLPVPVFDIPAVLQKISDEKISAIPGPPTLYLTILNHPDRAKFDLSSLRLAVTGAAAVPVEMINRMRDELNFEVILTAYGLTESTGTVTMCRAEDDPVTISTTSGRAITDVEVRIVDENNIEVSCGQSGEIVCRGYNVMPGYFADPEATAQTIDNEGWLHTGDIGIMDERGYVAITDRLKDMFIVGGFNAYPAEIENEFMNHPAIAQVAIVGQPDERMGEVGHAFVVSRHDQKIDANELLNWARHRMANFKVPRQITFVDALPTNASGKVLKYELRNSVN</sequence>
<dbReference type="FunFam" id="3.30.300.30:FF:000008">
    <property type="entry name" value="2,3-dihydroxybenzoate-AMP ligase"/>
    <property type="match status" value="1"/>
</dbReference>
<evidence type="ECO:0000256" key="1">
    <source>
        <dbReference type="ARBA" id="ARBA00006432"/>
    </source>
</evidence>
<dbReference type="InterPro" id="IPR025110">
    <property type="entry name" value="AMP-bd_C"/>
</dbReference>
<dbReference type="SUPFAM" id="SSF56801">
    <property type="entry name" value="Acetyl-CoA synthetase-like"/>
    <property type="match status" value="1"/>
</dbReference>
<dbReference type="Gene3D" id="3.40.50.12780">
    <property type="entry name" value="N-terminal domain of ligase-like"/>
    <property type="match status" value="1"/>
</dbReference>
<dbReference type="InterPro" id="IPR000873">
    <property type="entry name" value="AMP-dep_synth/lig_dom"/>
</dbReference>
<dbReference type="InterPro" id="IPR042099">
    <property type="entry name" value="ANL_N_sf"/>
</dbReference>
<evidence type="ECO:0000259" key="4">
    <source>
        <dbReference type="Pfam" id="PF13193"/>
    </source>
</evidence>
<gene>
    <name evidence="5" type="ORF">UFOPK3004_00754</name>
</gene>
<comment type="similarity">
    <text evidence="1">Belongs to the ATP-dependent AMP-binding enzyme family.</text>
</comment>
<dbReference type="Gene3D" id="3.30.300.30">
    <property type="match status" value="1"/>
</dbReference>
<dbReference type="Pfam" id="PF13193">
    <property type="entry name" value="AMP-binding_C"/>
    <property type="match status" value="1"/>
</dbReference>
<protein>
    <submittedName>
        <fullName evidence="5">Unannotated protein</fullName>
    </submittedName>
</protein>
<proteinExistence type="inferred from homology"/>
<dbReference type="InterPro" id="IPR020845">
    <property type="entry name" value="AMP-binding_CS"/>
</dbReference>
<dbReference type="InterPro" id="IPR045851">
    <property type="entry name" value="AMP-bd_C_sf"/>
</dbReference>
<dbReference type="GO" id="GO:0016405">
    <property type="term" value="F:CoA-ligase activity"/>
    <property type="evidence" value="ECO:0007669"/>
    <property type="project" value="TreeGrafter"/>
</dbReference>
<accession>A0A6J6Y236</accession>
<name>A0A6J6Y236_9ZZZZ</name>
<dbReference type="PANTHER" id="PTHR24096">
    <property type="entry name" value="LONG-CHAIN-FATTY-ACID--COA LIGASE"/>
    <property type="match status" value="1"/>
</dbReference>
<keyword evidence="2" id="KW-0436">Ligase</keyword>
<organism evidence="5">
    <name type="scientific">freshwater metagenome</name>
    <dbReference type="NCBI Taxonomy" id="449393"/>
    <lineage>
        <taxon>unclassified sequences</taxon>
        <taxon>metagenomes</taxon>
        <taxon>ecological metagenomes</taxon>
    </lineage>
</organism>
<evidence type="ECO:0000259" key="3">
    <source>
        <dbReference type="Pfam" id="PF00501"/>
    </source>
</evidence>
<evidence type="ECO:0000313" key="5">
    <source>
        <dbReference type="EMBL" id="CAB4802485.1"/>
    </source>
</evidence>
<reference evidence="5" key="1">
    <citation type="submission" date="2020-05" db="EMBL/GenBank/DDBJ databases">
        <authorList>
            <person name="Chiriac C."/>
            <person name="Salcher M."/>
            <person name="Ghai R."/>
            <person name="Kavagutti S V."/>
        </authorList>
    </citation>
    <scope>NUCLEOTIDE SEQUENCE</scope>
</reference>